<dbReference type="EMBL" id="LT853699">
    <property type="protein sequence ID" value="SMQ53550.1"/>
    <property type="molecule type" value="Genomic_DNA"/>
</dbReference>
<keyword evidence="5 7" id="KW-0479">Metal-binding</keyword>
<evidence type="ECO:0000313" key="8">
    <source>
        <dbReference type="EMBL" id="SMQ53550.1"/>
    </source>
</evidence>
<organism evidence="8 9">
    <name type="scientific">Zymoseptoria tritici (strain ST99CH_3D7)</name>
    <dbReference type="NCBI Taxonomy" id="1276538"/>
    <lineage>
        <taxon>Eukaryota</taxon>
        <taxon>Fungi</taxon>
        <taxon>Dikarya</taxon>
        <taxon>Ascomycota</taxon>
        <taxon>Pezizomycotina</taxon>
        <taxon>Dothideomycetes</taxon>
        <taxon>Dothideomycetidae</taxon>
        <taxon>Mycosphaerellales</taxon>
        <taxon>Mycosphaerellaceae</taxon>
        <taxon>Zymoseptoria</taxon>
    </lineage>
</organism>
<dbReference type="Gene3D" id="1.10.630.10">
    <property type="entry name" value="Cytochrome P450"/>
    <property type="match status" value="1"/>
</dbReference>
<keyword evidence="4" id="KW-0444">Lipid biosynthesis</keyword>
<accession>A0A1X7S1Y8</accession>
<dbReference type="Proteomes" id="UP000215127">
    <property type="component" value="Chromosome 8"/>
</dbReference>
<dbReference type="GO" id="GO:0005789">
    <property type="term" value="C:endoplasmic reticulum membrane"/>
    <property type="evidence" value="ECO:0007669"/>
    <property type="project" value="UniProtKB-SubCell"/>
</dbReference>
<dbReference type="CDD" id="cd11040">
    <property type="entry name" value="CYP7_CYP8-like"/>
    <property type="match status" value="1"/>
</dbReference>
<evidence type="ECO:0000313" key="9">
    <source>
        <dbReference type="Proteomes" id="UP000215127"/>
    </source>
</evidence>
<keyword evidence="9" id="KW-1185">Reference proteome</keyword>
<keyword evidence="7" id="KW-0349">Heme</keyword>
<keyword evidence="4" id="KW-0443">Lipid metabolism</keyword>
<dbReference type="STRING" id="1276538.A0A1X7S1Y8"/>
<dbReference type="InterPro" id="IPR001128">
    <property type="entry name" value="Cyt_P450"/>
</dbReference>
<evidence type="ECO:0000256" key="2">
    <source>
        <dbReference type="ARBA" id="ARBA00004389"/>
    </source>
</evidence>
<dbReference type="InterPro" id="IPR036396">
    <property type="entry name" value="Cyt_P450_sf"/>
</dbReference>
<evidence type="ECO:0000256" key="1">
    <source>
        <dbReference type="ARBA" id="ARBA00001971"/>
    </source>
</evidence>
<dbReference type="GO" id="GO:0004497">
    <property type="term" value="F:monooxygenase activity"/>
    <property type="evidence" value="ECO:0007669"/>
    <property type="project" value="InterPro"/>
</dbReference>
<dbReference type="GO" id="GO:0020037">
    <property type="term" value="F:heme binding"/>
    <property type="evidence" value="ECO:0007669"/>
    <property type="project" value="InterPro"/>
</dbReference>
<dbReference type="AlphaFoldDB" id="A0A1X7S1Y8"/>
<evidence type="ECO:0008006" key="10">
    <source>
        <dbReference type="Google" id="ProtNLM"/>
    </source>
</evidence>
<comment type="cofactor">
    <cofactor evidence="1 7">
        <name>heme</name>
        <dbReference type="ChEBI" id="CHEBI:30413"/>
    </cofactor>
</comment>
<proteinExistence type="inferred from homology"/>
<evidence type="ECO:0000256" key="3">
    <source>
        <dbReference type="ARBA" id="ARBA00010617"/>
    </source>
</evidence>
<dbReference type="InterPro" id="IPR002403">
    <property type="entry name" value="Cyt_P450_E_grp-IV"/>
</dbReference>
<evidence type="ECO:0000256" key="4">
    <source>
        <dbReference type="ARBA" id="ARBA00022516"/>
    </source>
</evidence>
<reference evidence="8 9" key="1">
    <citation type="submission" date="2016-06" db="EMBL/GenBank/DDBJ databases">
        <authorList>
            <person name="Kjaerup R.B."/>
            <person name="Dalgaard T.S."/>
            <person name="Juul-Madsen H.R."/>
        </authorList>
    </citation>
    <scope>NUCLEOTIDE SEQUENCE [LARGE SCALE GENOMIC DNA]</scope>
</reference>
<dbReference type="GO" id="GO:0005506">
    <property type="term" value="F:iron ion binding"/>
    <property type="evidence" value="ECO:0007669"/>
    <property type="project" value="InterPro"/>
</dbReference>
<evidence type="ECO:0000256" key="7">
    <source>
        <dbReference type="PIRSR" id="PIRSR602403-1"/>
    </source>
</evidence>
<sequence length="580" mass="64821">MAVNATAGSFPTPGLEETLTRPWLSTISQHISATVLVSIVLTIVLTRLFTQFTAPRSISTNNGDPKAVPQVPYWIPLLGHLPDMVISATSFVSNLRDTYTEGAFALNFGGTAHNVFYTPGLATALMNQKTSICNAEDVSRKLMQTVFGYPVNELDKYDAALSEILGAYKFLLSEPHLGEMVDKTARLTKGNISNLVTFMDSPVDQMPWEKVSNIRVLEGQETPTVEADLLQLVRDFCAHTANPSLMGSDFLHQFPDFFSGIWTMDRGFLLLATGLPRWFPIPDLTRAHIARRQNLAALDTFHENLKKHHDGKDVDSKWSSMDDIGALLKARIEIYEKYNFSIRARASAEHALMWASNANSNALVFWMITRIYADRALLAMLREEIAPHVKIALPEKTGLPISEVPRIDAIDVDSLCSKCPLLKSCYIECLRLDSASWSMKVVQKDFVLQSREKDGQSWKLRKGECAHAAHDLHNTDPKYFERPEVFKPDRHVKTEESGERVADMGSIRPYGGGVSMCKGRAFALKESLLFAAAIISMWEFEPADGKKWKIPGHRKATSVYGTNDGTRVLVRRRQFPTAAQ</sequence>
<feature type="binding site" description="axial binding residue" evidence="7">
    <location>
        <position position="517"/>
    </location>
    <ligand>
        <name>heme</name>
        <dbReference type="ChEBI" id="CHEBI:30413"/>
    </ligand>
    <ligandPart>
        <name>Fe</name>
        <dbReference type="ChEBI" id="CHEBI:18248"/>
    </ligandPart>
</feature>
<evidence type="ECO:0000256" key="6">
    <source>
        <dbReference type="ARBA" id="ARBA00023004"/>
    </source>
</evidence>
<gene>
    <name evidence="8" type="ORF">ZT3D7_G8704</name>
</gene>
<dbReference type="GO" id="GO:0016705">
    <property type="term" value="F:oxidoreductase activity, acting on paired donors, with incorporation or reduction of molecular oxygen"/>
    <property type="evidence" value="ECO:0007669"/>
    <property type="project" value="InterPro"/>
</dbReference>
<protein>
    <recommendedName>
        <fullName evidence="10">Cytochrome P450</fullName>
    </recommendedName>
</protein>
<dbReference type="SUPFAM" id="SSF48264">
    <property type="entry name" value="Cytochrome P450"/>
    <property type="match status" value="1"/>
</dbReference>
<dbReference type="PANTHER" id="PTHR24306:SF7">
    <property type="entry name" value="AHBB"/>
    <property type="match status" value="1"/>
</dbReference>
<name>A0A1X7S1Y8_ZYMT9</name>
<keyword evidence="6 7" id="KW-0408">Iron</keyword>
<comment type="subcellular location">
    <subcellularLocation>
        <location evidence="2">Endoplasmic reticulum membrane</location>
        <topology evidence="2">Single-pass membrane protein</topology>
    </subcellularLocation>
</comment>
<dbReference type="PRINTS" id="PR00465">
    <property type="entry name" value="EP450IV"/>
</dbReference>
<dbReference type="Pfam" id="PF00067">
    <property type="entry name" value="p450"/>
    <property type="match status" value="1"/>
</dbReference>
<evidence type="ECO:0000256" key="5">
    <source>
        <dbReference type="ARBA" id="ARBA00022723"/>
    </source>
</evidence>
<dbReference type="PANTHER" id="PTHR24306">
    <property type="match status" value="1"/>
</dbReference>
<comment type="similarity">
    <text evidence="3">Belongs to the cytochrome P450 family.</text>
</comment>